<protein>
    <submittedName>
        <fullName evidence="1">Uncharacterized protein</fullName>
    </submittedName>
</protein>
<organism evidence="1 2">
    <name type="scientific">Trichonephila inaurata madagascariensis</name>
    <dbReference type="NCBI Taxonomy" id="2747483"/>
    <lineage>
        <taxon>Eukaryota</taxon>
        <taxon>Metazoa</taxon>
        <taxon>Ecdysozoa</taxon>
        <taxon>Arthropoda</taxon>
        <taxon>Chelicerata</taxon>
        <taxon>Arachnida</taxon>
        <taxon>Araneae</taxon>
        <taxon>Araneomorphae</taxon>
        <taxon>Entelegynae</taxon>
        <taxon>Araneoidea</taxon>
        <taxon>Nephilidae</taxon>
        <taxon>Trichonephila</taxon>
        <taxon>Trichonephila inaurata</taxon>
    </lineage>
</organism>
<evidence type="ECO:0000313" key="2">
    <source>
        <dbReference type="Proteomes" id="UP000886998"/>
    </source>
</evidence>
<sequence>MEEPLCGLFRSNHCRPISSDRFRRKPDVGRESHLHEISEAEIRENSTRINSETIRVKSARRVELGFRTPTCCDNL</sequence>
<proteinExistence type="predicted"/>
<keyword evidence="2" id="KW-1185">Reference proteome</keyword>
<name>A0A8X7CLC5_9ARAC</name>
<dbReference type="Proteomes" id="UP000886998">
    <property type="component" value="Unassembled WGS sequence"/>
</dbReference>
<evidence type="ECO:0000313" key="1">
    <source>
        <dbReference type="EMBL" id="GFY69905.1"/>
    </source>
</evidence>
<dbReference type="EMBL" id="BMAV01017879">
    <property type="protein sequence ID" value="GFY69905.1"/>
    <property type="molecule type" value="Genomic_DNA"/>
</dbReference>
<reference evidence="1" key="1">
    <citation type="submission" date="2020-08" db="EMBL/GenBank/DDBJ databases">
        <title>Multicomponent nature underlies the extraordinary mechanical properties of spider dragline silk.</title>
        <authorList>
            <person name="Kono N."/>
            <person name="Nakamura H."/>
            <person name="Mori M."/>
            <person name="Yoshida Y."/>
            <person name="Ohtoshi R."/>
            <person name="Malay A.D."/>
            <person name="Moran D.A.P."/>
            <person name="Tomita M."/>
            <person name="Numata K."/>
            <person name="Arakawa K."/>
        </authorList>
    </citation>
    <scope>NUCLEOTIDE SEQUENCE</scope>
</reference>
<dbReference type="AlphaFoldDB" id="A0A8X7CLC5"/>
<accession>A0A8X7CLC5</accession>
<gene>
    <name evidence="1" type="ORF">TNIN_292981</name>
</gene>
<dbReference type="OrthoDB" id="10573244at2759"/>
<comment type="caution">
    <text evidence="1">The sequence shown here is derived from an EMBL/GenBank/DDBJ whole genome shotgun (WGS) entry which is preliminary data.</text>
</comment>